<accession>A0A1I0DS85</accession>
<dbReference type="EMBL" id="FOHT01000011">
    <property type="protein sequence ID" value="SET35440.1"/>
    <property type="molecule type" value="Genomic_DNA"/>
</dbReference>
<proteinExistence type="predicted"/>
<evidence type="ECO:0000313" key="1">
    <source>
        <dbReference type="EMBL" id="SET35440.1"/>
    </source>
</evidence>
<gene>
    <name evidence="1" type="ORF">SAMN05444285_11151</name>
</gene>
<organism evidence="1 2">
    <name type="scientific">Draconibacterium orientale</name>
    <dbReference type="NCBI Taxonomy" id="1168034"/>
    <lineage>
        <taxon>Bacteria</taxon>
        <taxon>Pseudomonadati</taxon>
        <taxon>Bacteroidota</taxon>
        <taxon>Bacteroidia</taxon>
        <taxon>Marinilabiliales</taxon>
        <taxon>Prolixibacteraceae</taxon>
        <taxon>Draconibacterium</taxon>
    </lineage>
</organism>
<protein>
    <submittedName>
        <fullName evidence="1">Uncharacterized protein</fullName>
    </submittedName>
</protein>
<evidence type="ECO:0000313" key="2">
    <source>
        <dbReference type="Proteomes" id="UP000181981"/>
    </source>
</evidence>
<dbReference type="Proteomes" id="UP000181981">
    <property type="component" value="Unassembled WGS sequence"/>
</dbReference>
<reference evidence="1 2" key="1">
    <citation type="submission" date="2016-10" db="EMBL/GenBank/DDBJ databases">
        <authorList>
            <person name="de Groot N.N."/>
        </authorList>
    </citation>
    <scope>NUCLEOTIDE SEQUENCE [LARGE SCALE GENOMIC DNA]</scope>
    <source>
        <strain evidence="1 2">DSM 25947</strain>
    </source>
</reference>
<name>A0A1I0DS85_9BACT</name>
<sequence length="38" mass="4425">MAARKTYKQLRPTLLFLFGDFVKNIEYVKQKGGSFQNS</sequence>
<dbReference type="AlphaFoldDB" id="A0A1I0DS85"/>